<dbReference type="EMBL" id="JBEPFB010000044">
    <property type="protein sequence ID" value="MER7379932.1"/>
    <property type="molecule type" value="Genomic_DNA"/>
</dbReference>
<dbReference type="Proteomes" id="UP001486207">
    <property type="component" value="Unassembled WGS sequence"/>
</dbReference>
<keyword evidence="2" id="KW-1185">Reference proteome</keyword>
<sequence length="72" mass="7522">MSAIQHTGRGIEGRVVAMSGNPVVAIVSGPFTDIDTIDLPSGLLGSEPATAGRHDLRLAPWEIRSVVLRSAT</sequence>
<accession>A0ABV1Y7U7</accession>
<reference evidence="1 2" key="1">
    <citation type="submission" date="2024-06" db="EMBL/GenBank/DDBJ databases">
        <title>The Natural Products Discovery Center: Release of the First 8490 Sequenced Strains for Exploring Actinobacteria Biosynthetic Diversity.</title>
        <authorList>
            <person name="Kalkreuter E."/>
            <person name="Kautsar S.A."/>
            <person name="Yang D."/>
            <person name="Bader C.D."/>
            <person name="Teijaro C.N."/>
            <person name="Fluegel L."/>
            <person name="Davis C.M."/>
            <person name="Simpson J.R."/>
            <person name="Lauterbach L."/>
            <person name="Steele A.D."/>
            <person name="Gui C."/>
            <person name="Meng S."/>
            <person name="Li G."/>
            <person name="Viehrig K."/>
            <person name="Ye F."/>
            <person name="Su P."/>
            <person name="Kiefer A.F."/>
            <person name="Nichols A."/>
            <person name="Cepeda A.J."/>
            <person name="Yan W."/>
            <person name="Fan B."/>
            <person name="Jiang Y."/>
            <person name="Adhikari A."/>
            <person name="Zheng C.-J."/>
            <person name="Schuster L."/>
            <person name="Cowan T.M."/>
            <person name="Smanski M.J."/>
            <person name="Chevrette M.G."/>
            <person name="De Carvalho L.P.S."/>
            <person name="Shen B."/>
        </authorList>
    </citation>
    <scope>NUCLEOTIDE SEQUENCE [LARGE SCALE GENOMIC DNA]</scope>
    <source>
        <strain evidence="1 2">NPDC000155</strain>
    </source>
</reference>
<evidence type="ECO:0000313" key="1">
    <source>
        <dbReference type="EMBL" id="MER7379932.1"/>
    </source>
</evidence>
<gene>
    <name evidence="1" type="ORF">ABT384_45915</name>
</gene>
<dbReference type="RefSeq" id="WP_190069831.1">
    <property type="nucleotide sequence ID" value="NZ_BNBM01000004.1"/>
</dbReference>
<evidence type="ECO:0000313" key="2">
    <source>
        <dbReference type="Proteomes" id="UP001486207"/>
    </source>
</evidence>
<organism evidence="1 2">
    <name type="scientific">Streptomyces lanatus</name>
    <dbReference type="NCBI Taxonomy" id="66900"/>
    <lineage>
        <taxon>Bacteria</taxon>
        <taxon>Bacillati</taxon>
        <taxon>Actinomycetota</taxon>
        <taxon>Actinomycetes</taxon>
        <taxon>Kitasatosporales</taxon>
        <taxon>Streptomycetaceae</taxon>
        <taxon>Streptomyces</taxon>
    </lineage>
</organism>
<protein>
    <submittedName>
        <fullName evidence="1">Uncharacterized protein</fullName>
    </submittedName>
</protein>
<name>A0ABV1Y7U7_9ACTN</name>
<proteinExistence type="predicted"/>
<comment type="caution">
    <text evidence="1">The sequence shown here is derived from an EMBL/GenBank/DDBJ whole genome shotgun (WGS) entry which is preliminary data.</text>
</comment>